<accession>A0ABW2V3S2</accession>
<proteinExistence type="inferred from homology"/>
<dbReference type="EMBL" id="JBHTGQ010000018">
    <property type="protein sequence ID" value="MFC7749898.1"/>
    <property type="molecule type" value="Genomic_DNA"/>
</dbReference>
<keyword evidence="2" id="KW-0186">Copper</keyword>
<sequence>MAFLQKHWFKLAAAALVLAALWVVGGKYLKGDQIEWLPNPRPAADYTLTDANGRTVKFADGQGKVRLYYFFFSHCPDVCPQTTFTLSKLQTALQKEGLLGGQVVINSISFDPARDTPERLKEFSAPFNPVPGAWNFLTGTDEKEMAELAKKYMVSVIKDEKGNFGHYNMYVLVDKKDMIRKYFVVDDEFEMQDAVKALKALAEEKV</sequence>
<dbReference type="InterPro" id="IPR036249">
    <property type="entry name" value="Thioredoxin-like_sf"/>
</dbReference>
<evidence type="ECO:0000259" key="3">
    <source>
        <dbReference type="PROSITE" id="PS51352"/>
    </source>
</evidence>
<dbReference type="CDD" id="cd02968">
    <property type="entry name" value="SCO"/>
    <property type="match status" value="1"/>
</dbReference>
<dbReference type="Proteomes" id="UP001596528">
    <property type="component" value="Unassembled WGS sequence"/>
</dbReference>
<organism evidence="4 5">
    <name type="scientific">Paenibacillus thermoaerophilus</name>
    <dbReference type="NCBI Taxonomy" id="1215385"/>
    <lineage>
        <taxon>Bacteria</taxon>
        <taxon>Bacillati</taxon>
        <taxon>Bacillota</taxon>
        <taxon>Bacilli</taxon>
        <taxon>Bacillales</taxon>
        <taxon>Paenibacillaceae</taxon>
        <taxon>Paenibacillus</taxon>
    </lineage>
</organism>
<protein>
    <submittedName>
        <fullName evidence="4">SCO family protein</fullName>
    </submittedName>
</protein>
<dbReference type="RefSeq" id="WP_138788191.1">
    <property type="nucleotide sequence ID" value="NZ_JBHTGQ010000018.1"/>
</dbReference>
<dbReference type="SUPFAM" id="SSF52833">
    <property type="entry name" value="Thioredoxin-like"/>
    <property type="match status" value="1"/>
</dbReference>
<evidence type="ECO:0000313" key="4">
    <source>
        <dbReference type="EMBL" id="MFC7749898.1"/>
    </source>
</evidence>
<dbReference type="Gene3D" id="3.40.30.10">
    <property type="entry name" value="Glutaredoxin"/>
    <property type="match status" value="1"/>
</dbReference>
<dbReference type="PROSITE" id="PS51352">
    <property type="entry name" value="THIOREDOXIN_2"/>
    <property type="match status" value="1"/>
</dbReference>
<evidence type="ECO:0000256" key="1">
    <source>
        <dbReference type="ARBA" id="ARBA00010996"/>
    </source>
</evidence>
<name>A0ABW2V3S2_9BACL</name>
<reference evidence="5" key="1">
    <citation type="journal article" date="2019" name="Int. J. Syst. Evol. Microbiol.">
        <title>The Global Catalogue of Microorganisms (GCM) 10K type strain sequencing project: providing services to taxonomists for standard genome sequencing and annotation.</title>
        <authorList>
            <consortium name="The Broad Institute Genomics Platform"/>
            <consortium name="The Broad Institute Genome Sequencing Center for Infectious Disease"/>
            <person name="Wu L."/>
            <person name="Ma J."/>
        </authorList>
    </citation>
    <scope>NUCLEOTIDE SEQUENCE [LARGE SCALE GENOMIC DNA]</scope>
    <source>
        <strain evidence="5">JCM 18657</strain>
    </source>
</reference>
<gene>
    <name evidence="4" type="ORF">ACFQWB_08085</name>
</gene>
<feature type="domain" description="Thioredoxin" evidence="3">
    <location>
        <begin position="37"/>
        <end position="203"/>
    </location>
</feature>
<evidence type="ECO:0000313" key="5">
    <source>
        <dbReference type="Proteomes" id="UP001596528"/>
    </source>
</evidence>
<comment type="similarity">
    <text evidence="1">Belongs to the SCO1/2 family.</text>
</comment>
<evidence type="ECO:0000256" key="2">
    <source>
        <dbReference type="ARBA" id="ARBA00023008"/>
    </source>
</evidence>
<dbReference type="PANTHER" id="PTHR12151">
    <property type="entry name" value="ELECTRON TRANSPORT PROTIN SCO1/SENC FAMILY MEMBER"/>
    <property type="match status" value="1"/>
</dbReference>
<keyword evidence="5" id="KW-1185">Reference proteome</keyword>
<dbReference type="InterPro" id="IPR003782">
    <property type="entry name" value="SCO1/SenC"/>
</dbReference>
<dbReference type="InterPro" id="IPR013766">
    <property type="entry name" value="Thioredoxin_domain"/>
</dbReference>
<comment type="caution">
    <text evidence="4">The sequence shown here is derived from an EMBL/GenBank/DDBJ whole genome shotgun (WGS) entry which is preliminary data.</text>
</comment>
<dbReference type="PANTHER" id="PTHR12151:SF25">
    <property type="entry name" value="LINALOOL DEHYDRATASE_ISOMERASE DOMAIN-CONTAINING PROTEIN"/>
    <property type="match status" value="1"/>
</dbReference>
<dbReference type="Pfam" id="PF02630">
    <property type="entry name" value="SCO1-SenC"/>
    <property type="match status" value="1"/>
</dbReference>